<proteinExistence type="predicted"/>
<dbReference type="Proteomes" id="UP001295794">
    <property type="component" value="Unassembled WGS sequence"/>
</dbReference>
<protein>
    <submittedName>
        <fullName evidence="1">Uncharacterized protein</fullName>
    </submittedName>
</protein>
<dbReference type="EMBL" id="CAVNYO010000419">
    <property type="protein sequence ID" value="CAK5277311.1"/>
    <property type="molecule type" value="Genomic_DNA"/>
</dbReference>
<name>A0AAD2HJV8_9AGAR</name>
<reference evidence="1" key="1">
    <citation type="submission" date="2023-11" db="EMBL/GenBank/DDBJ databases">
        <authorList>
            <person name="De Vega J J."/>
            <person name="De Vega J J."/>
        </authorList>
    </citation>
    <scope>NUCLEOTIDE SEQUENCE</scope>
</reference>
<organism evidence="1 2">
    <name type="scientific">Mycena citricolor</name>
    <dbReference type="NCBI Taxonomy" id="2018698"/>
    <lineage>
        <taxon>Eukaryota</taxon>
        <taxon>Fungi</taxon>
        <taxon>Dikarya</taxon>
        <taxon>Basidiomycota</taxon>
        <taxon>Agaricomycotina</taxon>
        <taxon>Agaricomycetes</taxon>
        <taxon>Agaricomycetidae</taxon>
        <taxon>Agaricales</taxon>
        <taxon>Marasmiineae</taxon>
        <taxon>Mycenaceae</taxon>
        <taxon>Mycena</taxon>
    </lineage>
</organism>
<comment type="caution">
    <text evidence="1">The sequence shown here is derived from an EMBL/GenBank/DDBJ whole genome shotgun (WGS) entry which is preliminary data.</text>
</comment>
<sequence>MHSHHTSCGKCQNGRGLNGGRCTMLRGAGQRPQHRYALACYPYRRTSRWSQSLSKPTWRVAGVPVHRFRSWLGSRPCLSSRCLPKSDNKPTAAPFLP</sequence>
<accession>A0AAD2HJV8</accession>
<evidence type="ECO:0000313" key="2">
    <source>
        <dbReference type="Proteomes" id="UP001295794"/>
    </source>
</evidence>
<dbReference type="AlphaFoldDB" id="A0AAD2HJV8"/>
<gene>
    <name evidence="1" type="ORF">MYCIT1_LOCUS26243</name>
</gene>
<evidence type="ECO:0000313" key="1">
    <source>
        <dbReference type="EMBL" id="CAK5277311.1"/>
    </source>
</evidence>
<keyword evidence="2" id="KW-1185">Reference proteome</keyword>